<feature type="compositionally biased region" description="Low complexity" evidence="11">
    <location>
        <begin position="558"/>
        <end position="570"/>
    </location>
</feature>
<feature type="compositionally biased region" description="Polar residues" evidence="11">
    <location>
        <begin position="597"/>
        <end position="608"/>
    </location>
</feature>
<keyword evidence="9" id="KW-1133">Transmembrane helix</keyword>
<keyword evidence="5" id="KW-1003">Cell membrane</keyword>
<dbReference type="SMART" id="SM00698">
    <property type="entry name" value="MORN"/>
    <property type="match status" value="6"/>
</dbReference>
<evidence type="ECO:0000256" key="1">
    <source>
        <dbReference type="ARBA" id="ARBA00004163"/>
    </source>
</evidence>
<evidence type="ECO:0000256" key="7">
    <source>
        <dbReference type="ARBA" id="ARBA00022737"/>
    </source>
</evidence>
<feature type="compositionally biased region" description="Polar residues" evidence="11">
    <location>
        <begin position="21"/>
        <end position="33"/>
    </location>
</feature>
<dbReference type="FunFam" id="2.20.110.10:FF:000013">
    <property type="entry name" value="Putative Junctophilin-1"/>
    <property type="match status" value="1"/>
</dbReference>
<keyword evidence="6" id="KW-0812">Transmembrane</keyword>
<comment type="similarity">
    <text evidence="4">Belongs to the junctophilin family.</text>
</comment>
<evidence type="ECO:0000256" key="2">
    <source>
        <dbReference type="ARBA" id="ARBA00004184"/>
    </source>
</evidence>
<dbReference type="FunFam" id="2.20.110.10:FF:000001">
    <property type="entry name" value="Junctophilin"/>
    <property type="match status" value="1"/>
</dbReference>
<dbReference type="GO" id="GO:0005789">
    <property type="term" value="C:endoplasmic reticulum membrane"/>
    <property type="evidence" value="ECO:0007669"/>
    <property type="project" value="UniProtKB-SubCell"/>
</dbReference>
<evidence type="ECO:0008006" key="14">
    <source>
        <dbReference type="Google" id="ProtNLM"/>
    </source>
</evidence>
<reference evidence="13" key="1">
    <citation type="submission" date="2011-08" db="EMBL/GenBank/DDBJ databases">
        <authorList>
            <person name="Rombauts S."/>
        </authorList>
    </citation>
    <scope>NUCLEOTIDE SEQUENCE</scope>
    <source>
        <strain evidence="13">London</strain>
    </source>
</reference>
<dbReference type="SUPFAM" id="SSF82185">
    <property type="entry name" value="Histone H3 K4-specific methyltransferase SET7/9 N-terminal domain"/>
    <property type="match status" value="3"/>
</dbReference>
<feature type="compositionally biased region" description="Polar residues" evidence="11">
    <location>
        <begin position="581"/>
        <end position="591"/>
    </location>
</feature>
<evidence type="ECO:0000256" key="11">
    <source>
        <dbReference type="SAM" id="MobiDB-lite"/>
    </source>
</evidence>
<evidence type="ECO:0000256" key="4">
    <source>
        <dbReference type="ARBA" id="ARBA00008599"/>
    </source>
</evidence>
<dbReference type="EnsemblMetazoa" id="tetur03g06130.1">
    <property type="protein sequence ID" value="tetur03g06130.1"/>
    <property type="gene ID" value="tetur03g06130"/>
</dbReference>
<evidence type="ECO:0000256" key="5">
    <source>
        <dbReference type="ARBA" id="ARBA00022475"/>
    </source>
</evidence>
<feature type="region of interest" description="Disordered" evidence="11">
    <location>
        <begin position="285"/>
        <end position="317"/>
    </location>
</feature>
<evidence type="ECO:0000313" key="12">
    <source>
        <dbReference type="EnsemblMetazoa" id="tetur03g06130.1"/>
    </source>
</evidence>
<evidence type="ECO:0000256" key="8">
    <source>
        <dbReference type="ARBA" id="ARBA00022824"/>
    </source>
</evidence>
<dbReference type="GO" id="GO:0030314">
    <property type="term" value="C:junctional membrane complex"/>
    <property type="evidence" value="ECO:0007669"/>
    <property type="project" value="InterPro"/>
</dbReference>
<dbReference type="PANTHER" id="PTHR23085:SF16">
    <property type="entry name" value="GH28348P"/>
    <property type="match status" value="1"/>
</dbReference>
<dbReference type="Proteomes" id="UP000015104">
    <property type="component" value="Unassembled WGS sequence"/>
</dbReference>
<dbReference type="InterPro" id="IPR017191">
    <property type="entry name" value="Junctophilin"/>
</dbReference>
<proteinExistence type="inferred from homology"/>
<feature type="compositionally biased region" description="Basic and acidic residues" evidence="11">
    <location>
        <begin position="800"/>
        <end position="811"/>
    </location>
</feature>
<evidence type="ECO:0000256" key="6">
    <source>
        <dbReference type="ARBA" id="ARBA00022692"/>
    </source>
</evidence>
<accession>T1K021</accession>
<feature type="compositionally biased region" description="Low complexity" evidence="11">
    <location>
        <begin position="9"/>
        <end position="20"/>
    </location>
</feature>
<feature type="compositionally biased region" description="Basic and acidic residues" evidence="11">
    <location>
        <begin position="821"/>
        <end position="833"/>
    </location>
</feature>
<dbReference type="EMBL" id="CAEY01001131">
    <property type="status" value="NOT_ANNOTATED_CDS"/>
    <property type="molecule type" value="Genomic_DNA"/>
</dbReference>
<reference evidence="12" key="2">
    <citation type="submission" date="2015-06" db="UniProtKB">
        <authorList>
            <consortium name="EnsemblMetazoa"/>
        </authorList>
    </citation>
    <scope>IDENTIFICATION</scope>
</reference>
<feature type="region of interest" description="Disordered" evidence="11">
    <location>
        <begin position="242"/>
        <end position="265"/>
    </location>
</feature>
<feature type="region of interest" description="Disordered" evidence="11">
    <location>
        <begin position="1"/>
        <end position="33"/>
    </location>
</feature>
<sequence>MKKESINYPQQQQQFQPQQPNSELNVDNAGLSLSSVPSTTGGGRFDFDDGGVYVGGWQEGKAHGHGICTGPKGQGEYSGSFNFGFEVCGVYKWPSGAIYEGQWLNGKRHGLGVEFRGKWVYKGEWTQGYKGRYGVRASLLSSAKYEGTWANGLQDGYGSETYADGGTYQGQWLRGMRHGYGVRQSAPYGHSNVTKAALIKNSTNVSMQSLDTEGESSLFDTHVSGKRDSAMRGGFVLVVKNNSSVTSRPGSAPPGSRKRQNSLDKASSLKTGFFKGLVLKKQKSTGDIDVRSNRSSSSVVSSTESSPSTPGIKRKGDIEADAVSNASFLSQDGDISDPSTTETYIGEWKNDKRSGFGICERSDGLRYEGEWYNNKKYGYGVTFFRDGTREEGKYKNNCLVTNAKKKHLFVLRSGKLRERIESAVAAARQAQQIALQKADIAISRTATARGKSEQSDAVAAQSRIDSGIAYKIAKQYGGSDVTNLQPEAPLRRRLSEFSHVRRGTIAQSMGAISGGGIMGGLSGSRQYLDPNEPFSGRRGSFRTGHGSTMNTNEQGSTSHNYNHPSNQQQQQHHHHSNSIQFTTGPNQSEASNRLMPSGSNLTSSSFHPSVQHEQHSLQHPHSHPHHHQQQQQQHQPQQNQQHQQHQYQQHHQLRQQQQINDPDPLNDHLDHYQKLVRTYARKGKPPLPDKTFDRLRSPNFLPSNRTESQVAASLDKVYGASSSADSGHESSNKSDAGLQLPQVIDMSSDSDATRTPKRTSSLYRNPNTSSGGGKGGGATGGGLGVSGLKRKPSLQPPSKSIKEPVMSREEVSVLSHATRLQRREEAEMAERIG</sequence>
<keyword evidence="7" id="KW-0677">Repeat</keyword>
<evidence type="ECO:0000256" key="3">
    <source>
        <dbReference type="ARBA" id="ARBA00004236"/>
    </source>
</evidence>
<dbReference type="Gene3D" id="2.20.110.10">
    <property type="entry name" value="Histone H3 K4-specific methyltransferase SET7/9 N-terminal domain"/>
    <property type="match status" value="3"/>
</dbReference>
<dbReference type="PANTHER" id="PTHR23085">
    <property type="entry name" value="GH28348P"/>
    <property type="match status" value="1"/>
</dbReference>
<evidence type="ECO:0000256" key="10">
    <source>
        <dbReference type="ARBA" id="ARBA00023136"/>
    </source>
</evidence>
<feature type="compositionally biased region" description="Polar residues" evidence="11">
    <location>
        <begin position="545"/>
        <end position="557"/>
    </location>
</feature>
<feature type="compositionally biased region" description="Basic residues" evidence="11">
    <location>
        <begin position="618"/>
        <end position="628"/>
    </location>
</feature>
<keyword evidence="8" id="KW-0256">Endoplasmic reticulum</keyword>
<feature type="compositionally biased region" description="Low complexity" evidence="11">
    <location>
        <begin position="293"/>
        <end position="310"/>
    </location>
</feature>
<evidence type="ECO:0000313" key="13">
    <source>
        <dbReference type="Proteomes" id="UP000015104"/>
    </source>
</evidence>
<comment type="subcellular location">
    <subcellularLocation>
        <location evidence="3">Cell membrane</location>
    </subcellularLocation>
    <subcellularLocation>
        <location evidence="2">Endomembrane system</location>
        <topology evidence="2">Peripheral membrane protein</topology>
    </subcellularLocation>
    <subcellularLocation>
        <location evidence="1">Endoplasmic reticulum membrane</location>
        <topology evidence="1">Single-pass type IV membrane protein</topology>
    </subcellularLocation>
</comment>
<protein>
    <recommendedName>
        <fullName evidence="14">Junctophilin</fullName>
    </recommendedName>
</protein>
<dbReference type="STRING" id="32264.T1K021"/>
<feature type="region of interest" description="Disordered" evidence="11">
    <location>
        <begin position="681"/>
        <end position="833"/>
    </location>
</feature>
<keyword evidence="10" id="KW-0472">Membrane</keyword>
<feature type="compositionally biased region" description="Polar residues" evidence="11">
    <location>
        <begin position="700"/>
        <end position="711"/>
    </location>
</feature>
<dbReference type="eggNOG" id="KOG0231">
    <property type="taxonomic scope" value="Eukaryota"/>
</dbReference>
<keyword evidence="13" id="KW-1185">Reference proteome</keyword>
<dbReference type="AlphaFoldDB" id="T1K021"/>
<feature type="compositionally biased region" description="Polar residues" evidence="11">
    <location>
        <begin position="758"/>
        <end position="768"/>
    </location>
</feature>
<name>T1K021_TETUR</name>
<dbReference type="HOGENOM" id="CLU_008078_0_0_1"/>
<dbReference type="Pfam" id="PF02493">
    <property type="entry name" value="MORN"/>
    <property type="match status" value="7"/>
</dbReference>
<dbReference type="InterPro" id="IPR003409">
    <property type="entry name" value="MORN"/>
</dbReference>
<feature type="region of interest" description="Disordered" evidence="11">
    <location>
        <begin position="523"/>
        <end position="668"/>
    </location>
</feature>
<evidence type="ECO:0000256" key="9">
    <source>
        <dbReference type="ARBA" id="ARBA00022989"/>
    </source>
</evidence>
<feature type="compositionally biased region" description="Gly residues" evidence="11">
    <location>
        <begin position="770"/>
        <end position="785"/>
    </location>
</feature>
<dbReference type="GO" id="GO:0005886">
    <property type="term" value="C:plasma membrane"/>
    <property type="evidence" value="ECO:0007669"/>
    <property type="project" value="UniProtKB-SubCell"/>
</dbReference>
<feature type="compositionally biased region" description="Low complexity" evidence="11">
    <location>
        <begin position="629"/>
        <end position="658"/>
    </location>
</feature>
<organism evidence="12 13">
    <name type="scientific">Tetranychus urticae</name>
    <name type="common">Two-spotted spider mite</name>
    <dbReference type="NCBI Taxonomy" id="32264"/>
    <lineage>
        <taxon>Eukaryota</taxon>
        <taxon>Metazoa</taxon>
        <taxon>Ecdysozoa</taxon>
        <taxon>Arthropoda</taxon>
        <taxon>Chelicerata</taxon>
        <taxon>Arachnida</taxon>
        <taxon>Acari</taxon>
        <taxon>Acariformes</taxon>
        <taxon>Trombidiformes</taxon>
        <taxon>Prostigmata</taxon>
        <taxon>Eleutherengona</taxon>
        <taxon>Raphignathae</taxon>
        <taxon>Tetranychoidea</taxon>
        <taxon>Tetranychidae</taxon>
        <taxon>Tetranychus</taxon>
    </lineage>
</organism>